<keyword evidence="3" id="KW-1185">Reference proteome</keyword>
<feature type="region of interest" description="Disordered" evidence="1">
    <location>
        <begin position="1"/>
        <end position="44"/>
    </location>
</feature>
<feature type="region of interest" description="Disordered" evidence="1">
    <location>
        <begin position="164"/>
        <end position="201"/>
    </location>
</feature>
<organism evidence="2 3">
    <name type="scientific">Pseudocercospora musae</name>
    <dbReference type="NCBI Taxonomy" id="113226"/>
    <lineage>
        <taxon>Eukaryota</taxon>
        <taxon>Fungi</taxon>
        <taxon>Dikarya</taxon>
        <taxon>Ascomycota</taxon>
        <taxon>Pezizomycotina</taxon>
        <taxon>Dothideomycetes</taxon>
        <taxon>Dothideomycetidae</taxon>
        <taxon>Mycosphaerellales</taxon>
        <taxon>Mycosphaerellaceae</taxon>
        <taxon>Pseudocercospora</taxon>
    </lineage>
</organism>
<comment type="caution">
    <text evidence="2">The sequence shown here is derived from an EMBL/GenBank/DDBJ whole genome shotgun (WGS) entry which is preliminary data.</text>
</comment>
<dbReference type="Proteomes" id="UP000073492">
    <property type="component" value="Unassembled WGS sequence"/>
</dbReference>
<feature type="compositionally biased region" description="Basic residues" evidence="1">
    <location>
        <begin position="178"/>
        <end position="189"/>
    </location>
</feature>
<dbReference type="EMBL" id="LFZO01000247">
    <property type="protein sequence ID" value="KXT10644.1"/>
    <property type="molecule type" value="Genomic_DNA"/>
</dbReference>
<feature type="region of interest" description="Disordered" evidence="1">
    <location>
        <begin position="310"/>
        <end position="337"/>
    </location>
</feature>
<feature type="region of interest" description="Disordered" evidence="1">
    <location>
        <begin position="262"/>
        <end position="281"/>
    </location>
</feature>
<dbReference type="AlphaFoldDB" id="A0A139I7H4"/>
<sequence>MSMDSMHELQEATADLSISDDHSQKSRKPLLKTSRNETELNTKARKRVQFSEKLEEHREIPTRWETLSERINLKPLHDSAISDHELSSFHGHVKAPDTPPPWHIEHVESKMSWDSDDGLLLETEHDPLTSTKELIPAPRFGHGHISRTASLLSLRTAQAVSTNVPLPSNLHPQTASRSGRHVVRRRQHNTQHGLQSTQERKTSRMYALRARRFVHQPGAHQSPRRLSQIGHFQSGMTQKLPAAMLRTTVQRSFSPSNLVVSKRDNMTSTQSRSESKLPSFAAAEGVDPGLEALDDDERILAVPHPSRYKNSPRLKFGRDRDIDGRDAPNDSCHTEHLDDNSTIAQHRPTMSYNTTGVDVLDSMSYADLEVMKERLDTFRQRIILLQNARSAIFKLPAELRNKIFLFAMQAELLDRRQRGKQASFEEPAFVQTSRQIKAECTGLWYSDVLCWEELLDGPPDLDIEKDLISHVEHGAIKAWRRLEMDELIVI</sequence>
<dbReference type="OrthoDB" id="3649502at2759"/>
<reference evidence="2 3" key="1">
    <citation type="submission" date="2015-07" db="EMBL/GenBank/DDBJ databases">
        <title>Comparative genomics of the Sigatoka disease complex on banana suggests a link between parallel evolutionary changes in Pseudocercospora fijiensis and Pseudocercospora eumusae and increased virulence on the banana host.</title>
        <authorList>
            <person name="Chang T.-C."/>
            <person name="Salvucci A."/>
            <person name="Crous P.W."/>
            <person name="Stergiopoulos I."/>
        </authorList>
    </citation>
    <scope>NUCLEOTIDE SEQUENCE [LARGE SCALE GENOMIC DNA]</scope>
    <source>
        <strain evidence="2 3">CBS 116634</strain>
    </source>
</reference>
<evidence type="ECO:0000313" key="2">
    <source>
        <dbReference type="EMBL" id="KXT10644.1"/>
    </source>
</evidence>
<name>A0A139I7H4_9PEZI</name>
<feature type="compositionally biased region" description="Basic and acidic residues" evidence="1">
    <location>
        <begin position="316"/>
        <end position="337"/>
    </location>
</feature>
<evidence type="ECO:0000313" key="3">
    <source>
        <dbReference type="Proteomes" id="UP000073492"/>
    </source>
</evidence>
<feature type="compositionally biased region" description="Polar residues" evidence="1">
    <location>
        <begin position="164"/>
        <end position="177"/>
    </location>
</feature>
<accession>A0A139I7H4</accession>
<proteinExistence type="predicted"/>
<feature type="compositionally biased region" description="Basic and acidic residues" evidence="1">
    <location>
        <begin position="1"/>
        <end position="10"/>
    </location>
</feature>
<evidence type="ECO:0000256" key="1">
    <source>
        <dbReference type="SAM" id="MobiDB-lite"/>
    </source>
</evidence>
<gene>
    <name evidence="2" type="ORF">AC579_1260</name>
</gene>
<protein>
    <submittedName>
        <fullName evidence="2">Uncharacterized protein</fullName>
    </submittedName>
</protein>